<reference evidence="2" key="1">
    <citation type="journal article" date="2019" name="Int. J. Syst. Evol. Microbiol.">
        <title>The Global Catalogue of Microorganisms (GCM) 10K type strain sequencing project: providing services to taxonomists for standard genome sequencing and annotation.</title>
        <authorList>
            <consortium name="The Broad Institute Genomics Platform"/>
            <consortium name="The Broad Institute Genome Sequencing Center for Infectious Disease"/>
            <person name="Wu L."/>
            <person name="Ma J."/>
        </authorList>
    </citation>
    <scope>NUCLEOTIDE SEQUENCE [LARGE SCALE GENOMIC DNA]</scope>
    <source>
        <strain evidence="2">CGMCC 1.15790</strain>
    </source>
</reference>
<name>A0ABW0U3E7_9BACI</name>
<accession>A0ABW0U3E7</accession>
<sequence length="106" mass="12339">MDIVVKDPQESPGISAMSVFGFSEAGYDSLRKTDFKLWESEGRLVGKELQDAMKDYRRTLTLLIVTDDEVDYRKRVELDPNIKDNMVPLRLSIMNQRKNQKKEENN</sequence>
<comment type="caution">
    <text evidence="1">The sequence shown here is derived from an EMBL/GenBank/DDBJ whole genome shotgun (WGS) entry which is preliminary data.</text>
</comment>
<proteinExistence type="predicted"/>
<organism evidence="1 2">
    <name type="scientific">Aliibacillus thermotolerans</name>
    <dbReference type="NCBI Taxonomy" id="1834418"/>
    <lineage>
        <taxon>Bacteria</taxon>
        <taxon>Bacillati</taxon>
        <taxon>Bacillota</taxon>
        <taxon>Bacilli</taxon>
        <taxon>Bacillales</taxon>
        <taxon>Bacillaceae</taxon>
        <taxon>Aliibacillus</taxon>
    </lineage>
</organism>
<keyword evidence="2" id="KW-1185">Reference proteome</keyword>
<dbReference type="RefSeq" id="WP_270897427.1">
    <property type="nucleotide sequence ID" value="NZ_JBHSPF010000010.1"/>
</dbReference>
<evidence type="ECO:0000313" key="1">
    <source>
        <dbReference type="EMBL" id="MFC5627648.1"/>
    </source>
</evidence>
<dbReference type="EMBL" id="JBHSPF010000010">
    <property type="protein sequence ID" value="MFC5627648.1"/>
    <property type="molecule type" value="Genomic_DNA"/>
</dbReference>
<evidence type="ECO:0000313" key="2">
    <source>
        <dbReference type="Proteomes" id="UP001596143"/>
    </source>
</evidence>
<dbReference type="Proteomes" id="UP001596143">
    <property type="component" value="Unassembled WGS sequence"/>
</dbReference>
<protein>
    <submittedName>
        <fullName evidence="1">Uncharacterized protein</fullName>
    </submittedName>
</protein>
<gene>
    <name evidence="1" type="ORF">ACFPTR_01880</name>
</gene>